<evidence type="ECO:0000259" key="4">
    <source>
        <dbReference type="Pfam" id="PF21537"/>
    </source>
</evidence>
<protein>
    <submittedName>
        <fullName evidence="5">TIGR03943 family protein</fullName>
    </submittedName>
</protein>
<feature type="transmembrane region" description="Helical" evidence="2">
    <location>
        <begin position="34"/>
        <end position="55"/>
    </location>
</feature>
<gene>
    <name evidence="5" type="ORF">GTO91_07905</name>
</gene>
<evidence type="ECO:0000313" key="6">
    <source>
        <dbReference type="Proteomes" id="UP000463470"/>
    </source>
</evidence>
<feature type="region of interest" description="Disordered" evidence="1">
    <location>
        <begin position="150"/>
        <end position="180"/>
    </location>
</feature>
<feature type="transmembrane region" description="Helical" evidence="2">
    <location>
        <begin position="76"/>
        <end position="98"/>
    </location>
</feature>
<dbReference type="InterPro" id="IPR048493">
    <property type="entry name" value="DUF1980_N"/>
</dbReference>
<keyword evidence="2" id="KW-0812">Transmembrane</keyword>
<dbReference type="InterPro" id="IPR015402">
    <property type="entry name" value="DUF1980"/>
</dbReference>
<keyword evidence="2" id="KW-1133">Transmembrane helix</keyword>
<feature type="domain" description="DUF1980" evidence="3">
    <location>
        <begin position="7"/>
        <end position="111"/>
    </location>
</feature>
<sequence length="306" mass="32925">MGANAVKLVYLAALALLTGWIAYSGRAELYIHPRFVPALAATAWTLAALALFQAARIVRERRDVFSAWRFPDGRRFLQPLAAGARYGLLTLPILFALLPGAQVLGGDHAAHRSLRHAHAEEAPAGGGFFSDLQAHFHHPELSWFGGARQPQTAQEGMPAAQEGAPVEQGDAPAAREGAPAKTEPILFDEKNFLPILLEINQDPGKFAGRPVEISGFLVDAPAGGEGLYIGRYVVNCCVADTVIMGLAVENTERWMKGEDKIKVGDWVKGTGVFQKARKPGTPGGLIVSLKGMVVETPPRNPYIYAE</sequence>
<reference evidence="5 6" key="1">
    <citation type="submission" date="2020-01" db="EMBL/GenBank/DDBJ databases">
        <title>Whole-genome sequence of Heliobacterium undosum DSM 13378.</title>
        <authorList>
            <person name="Kyndt J.A."/>
            <person name="Meyer T.E."/>
        </authorList>
    </citation>
    <scope>NUCLEOTIDE SEQUENCE [LARGE SCALE GENOMIC DNA]</scope>
    <source>
        <strain evidence="5 6">DSM 13378</strain>
    </source>
</reference>
<feature type="domain" description="DUF1980" evidence="4">
    <location>
        <begin position="181"/>
        <end position="304"/>
    </location>
</feature>
<dbReference type="OrthoDB" id="9770408at2"/>
<evidence type="ECO:0000313" key="5">
    <source>
        <dbReference type="EMBL" id="MZP29627.1"/>
    </source>
</evidence>
<dbReference type="EMBL" id="WXEY01000006">
    <property type="protein sequence ID" value="MZP29627.1"/>
    <property type="molecule type" value="Genomic_DNA"/>
</dbReference>
<organism evidence="5 6">
    <name type="scientific">Heliomicrobium undosum</name>
    <dbReference type="NCBI Taxonomy" id="121734"/>
    <lineage>
        <taxon>Bacteria</taxon>
        <taxon>Bacillati</taxon>
        <taxon>Bacillota</taxon>
        <taxon>Clostridia</taxon>
        <taxon>Eubacteriales</taxon>
        <taxon>Heliobacteriaceae</taxon>
        <taxon>Heliomicrobium</taxon>
    </lineage>
</organism>
<dbReference type="PANTHER" id="PTHR40047">
    <property type="entry name" value="UPF0703 PROTEIN YCGQ"/>
    <property type="match status" value="1"/>
</dbReference>
<dbReference type="Proteomes" id="UP000463470">
    <property type="component" value="Unassembled WGS sequence"/>
</dbReference>
<dbReference type="InterPro" id="IPR048447">
    <property type="entry name" value="DUF1980_C"/>
</dbReference>
<dbReference type="PANTHER" id="PTHR40047:SF1">
    <property type="entry name" value="UPF0703 PROTEIN YCGQ"/>
    <property type="match status" value="1"/>
</dbReference>
<dbReference type="AlphaFoldDB" id="A0A845KZS9"/>
<name>A0A845KZS9_9FIRM</name>
<dbReference type="Pfam" id="PF21537">
    <property type="entry name" value="DUF1980_C"/>
    <property type="match status" value="1"/>
</dbReference>
<dbReference type="NCBIfam" id="TIGR03943">
    <property type="entry name" value="TIGR03943 family putative permease subunit"/>
    <property type="match status" value="1"/>
</dbReference>
<proteinExistence type="predicted"/>
<keyword evidence="2" id="KW-0472">Membrane</keyword>
<comment type="caution">
    <text evidence="5">The sequence shown here is derived from an EMBL/GenBank/DDBJ whole genome shotgun (WGS) entry which is preliminary data.</text>
</comment>
<keyword evidence="6" id="KW-1185">Reference proteome</keyword>
<dbReference type="Pfam" id="PF09323">
    <property type="entry name" value="DUF1980"/>
    <property type="match status" value="1"/>
</dbReference>
<dbReference type="InterPro" id="IPR052955">
    <property type="entry name" value="UPF0703_membrane_permease"/>
</dbReference>
<evidence type="ECO:0000256" key="2">
    <source>
        <dbReference type="SAM" id="Phobius"/>
    </source>
</evidence>
<dbReference type="RefSeq" id="WP_161257420.1">
    <property type="nucleotide sequence ID" value="NZ_WXEY01000006.1"/>
</dbReference>
<evidence type="ECO:0000256" key="1">
    <source>
        <dbReference type="SAM" id="MobiDB-lite"/>
    </source>
</evidence>
<evidence type="ECO:0000259" key="3">
    <source>
        <dbReference type="Pfam" id="PF09323"/>
    </source>
</evidence>
<accession>A0A845KZS9</accession>